<dbReference type="AlphaFoldDB" id="A0A9P0LSB5"/>
<name>A0A9P0LSB5_ACAOB</name>
<keyword evidence="2" id="KW-1185">Reference proteome</keyword>
<gene>
    <name evidence="1" type="ORF">ACAOBT_LOCUS26674</name>
</gene>
<protein>
    <submittedName>
        <fullName evidence="1">Uncharacterized protein</fullName>
    </submittedName>
</protein>
<reference evidence="1" key="1">
    <citation type="submission" date="2022-03" db="EMBL/GenBank/DDBJ databases">
        <authorList>
            <person name="Sayadi A."/>
        </authorList>
    </citation>
    <scope>NUCLEOTIDE SEQUENCE</scope>
</reference>
<accession>A0A9P0LSB5</accession>
<evidence type="ECO:0000313" key="1">
    <source>
        <dbReference type="EMBL" id="CAH2002216.1"/>
    </source>
</evidence>
<proteinExistence type="predicted"/>
<evidence type="ECO:0000313" key="2">
    <source>
        <dbReference type="Proteomes" id="UP001152888"/>
    </source>
</evidence>
<organism evidence="1 2">
    <name type="scientific">Acanthoscelides obtectus</name>
    <name type="common">Bean weevil</name>
    <name type="synonym">Bruchus obtectus</name>
    <dbReference type="NCBI Taxonomy" id="200917"/>
    <lineage>
        <taxon>Eukaryota</taxon>
        <taxon>Metazoa</taxon>
        <taxon>Ecdysozoa</taxon>
        <taxon>Arthropoda</taxon>
        <taxon>Hexapoda</taxon>
        <taxon>Insecta</taxon>
        <taxon>Pterygota</taxon>
        <taxon>Neoptera</taxon>
        <taxon>Endopterygota</taxon>
        <taxon>Coleoptera</taxon>
        <taxon>Polyphaga</taxon>
        <taxon>Cucujiformia</taxon>
        <taxon>Chrysomeloidea</taxon>
        <taxon>Chrysomelidae</taxon>
        <taxon>Bruchinae</taxon>
        <taxon>Bruchini</taxon>
        <taxon>Acanthoscelides</taxon>
    </lineage>
</organism>
<dbReference type="EMBL" id="CAKOFQ010007487">
    <property type="protein sequence ID" value="CAH2002216.1"/>
    <property type="molecule type" value="Genomic_DNA"/>
</dbReference>
<sequence>MECKVKDLIEKLEETPKDFERHVNNIKTQYKNHRECIDEDEIALHIDFSGNNSCKQHEEIQLLHFGG</sequence>
<comment type="caution">
    <text evidence="1">The sequence shown here is derived from an EMBL/GenBank/DDBJ whole genome shotgun (WGS) entry which is preliminary data.</text>
</comment>
<dbReference type="OrthoDB" id="6357684at2759"/>
<dbReference type="Proteomes" id="UP001152888">
    <property type="component" value="Unassembled WGS sequence"/>
</dbReference>